<dbReference type="RefSeq" id="WP_330134773.1">
    <property type="nucleotide sequence ID" value="NZ_JAUTXY010000009.1"/>
</dbReference>
<accession>A0ABU7LDA3</accession>
<evidence type="ECO:0000313" key="1">
    <source>
        <dbReference type="EMBL" id="MEE2059541.1"/>
    </source>
</evidence>
<protein>
    <submittedName>
        <fullName evidence="1">Uncharacterized protein</fullName>
    </submittedName>
</protein>
<dbReference type="EMBL" id="JAUTXY010000009">
    <property type="protein sequence ID" value="MEE2059541.1"/>
    <property type="molecule type" value="Genomic_DNA"/>
</dbReference>
<organism evidence="1 2">
    <name type="scientific">Rhodococcus artemisiae</name>
    <dbReference type="NCBI Taxonomy" id="714159"/>
    <lineage>
        <taxon>Bacteria</taxon>
        <taxon>Bacillati</taxon>
        <taxon>Actinomycetota</taxon>
        <taxon>Actinomycetes</taxon>
        <taxon>Mycobacteriales</taxon>
        <taxon>Nocardiaceae</taxon>
        <taxon>Rhodococcus</taxon>
    </lineage>
</organism>
<reference evidence="1 2" key="1">
    <citation type="submission" date="2023-07" db="EMBL/GenBank/DDBJ databases">
        <authorList>
            <person name="Girao M."/>
            <person name="Carvalho M.F."/>
        </authorList>
    </citation>
    <scope>NUCLEOTIDE SEQUENCE [LARGE SCALE GENOMIC DNA]</scope>
    <source>
        <strain evidence="1 2">YIM65754</strain>
    </source>
</reference>
<dbReference type="Proteomes" id="UP001336020">
    <property type="component" value="Unassembled WGS sequence"/>
</dbReference>
<proteinExistence type="predicted"/>
<evidence type="ECO:0000313" key="2">
    <source>
        <dbReference type="Proteomes" id="UP001336020"/>
    </source>
</evidence>
<comment type="caution">
    <text evidence="1">The sequence shown here is derived from an EMBL/GenBank/DDBJ whole genome shotgun (WGS) entry which is preliminary data.</text>
</comment>
<gene>
    <name evidence="1" type="ORF">Q7514_18655</name>
</gene>
<keyword evidence="2" id="KW-1185">Reference proteome</keyword>
<name>A0ABU7LDA3_9NOCA</name>
<sequence length="70" mass="7672">MSAPWDDDGGFAWEQREAGRTWDQIGAELGCPAHVARELGERYHAEFTALALRDQLPLFEIPGGGGSRMA</sequence>